<dbReference type="Pfam" id="PF10722">
    <property type="entry name" value="YbjN"/>
    <property type="match status" value="1"/>
</dbReference>
<sequence>MSAPFAVPNDDQTPYPITFDRLLKAFSDKNFQVEQVSEGRVAGAMFDTTPFLIMLDTSNRFITIRAMWAADIPLASSTQQVFAAADSWNREMYFPTVYSMPDEDGNLQVCADFSIDAIAGISNDQLSENIDAGISTGLKAIEYMKQAAEQTLGWTDPRK</sequence>
<dbReference type="Proteomes" id="UP000234545">
    <property type="component" value="Unassembled WGS sequence"/>
</dbReference>
<reference evidence="1 2" key="1">
    <citation type="submission" date="2017-12" db="EMBL/GenBank/DDBJ databases">
        <title>Phylogenetic diversity of female urinary microbiome.</title>
        <authorList>
            <person name="Thomas-White K."/>
            <person name="Wolfe A.J."/>
        </authorList>
    </citation>
    <scope>NUCLEOTIDE SEQUENCE [LARGE SCALE GENOMIC DNA]</scope>
    <source>
        <strain evidence="1 2">UMB0250</strain>
    </source>
</reference>
<protein>
    <submittedName>
        <fullName evidence="1">YbjN domain-containing protein</fullName>
    </submittedName>
</protein>
<dbReference type="RefSeq" id="WP_006680427.1">
    <property type="nucleotide sequence ID" value="NZ_CP048928.1"/>
</dbReference>
<dbReference type="OrthoDB" id="3256964at2"/>
<accession>A0A2I1I3D9</accession>
<dbReference type="AlphaFoldDB" id="A0A2I1I3D9"/>
<organism evidence="1 2">
    <name type="scientific">Schaalia turicensis</name>
    <dbReference type="NCBI Taxonomy" id="131111"/>
    <lineage>
        <taxon>Bacteria</taxon>
        <taxon>Bacillati</taxon>
        <taxon>Actinomycetota</taxon>
        <taxon>Actinomycetes</taxon>
        <taxon>Actinomycetales</taxon>
        <taxon>Actinomycetaceae</taxon>
        <taxon>Schaalia</taxon>
    </lineage>
</organism>
<dbReference type="EMBL" id="PKKJ01000019">
    <property type="protein sequence ID" value="PKY65647.1"/>
    <property type="molecule type" value="Genomic_DNA"/>
</dbReference>
<evidence type="ECO:0000313" key="1">
    <source>
        <dbReference type="EMBL" id="PKY65647.1"/>
    </source>
</evidence>
<dbReference type="InterPro" id="IPR019660">
    <property type="entry name" value="Put_sensory_transdc_reg_YbjN"/>
</dbReference>
<comment type="caution">
    <text evidence="1">The sequence shown here is derived from an EMBL/GenBank/DDBJ whole genome shotgun (WGS) entry which is preliminary data.</text>
</comment>
<evidence type="ECO:0000313" key="2">
    <source>
        <dbReference type="Proteomes" id="UP000234545"/>
    </source>
</evidence>
<name>A0A2I1I3D9_9ACTO</name>
<gene>
    <name evidence="1" type="ORF">CYJ25_08570</name>
</gene>
<proteinExistence type="predicted"/>